<comment type="caution">
    <text evidence="1">The sequence shown here is derived from an EMBL/GenBank/DDBJ whole genome shotgun (WGS) entry which is preliminary data.</text>
</comment>
<protein>
    <submittedName>
        <fullName evidence="1">Uncharacterized protein</fullName>
    </submittedName>
</protein>
<dbReference type="Pfam" id="PF12311">
    <property type="entry name" value="DUF3632"/>
    <property type="match status" value="1"/>
</dbReference>
<sequence>MATLAELLSTLTGSSTAPLDAINAAVEVFNSQARAAGPDENSVGDYVWEAMNALFAAAGRTPPDNQGPLVEFVVRLESTTATDAEGKALNSSQGQVWKDLPYFGIVARESLNYDVHDPKATKSQRAEWENEAAFMARLSAQSSPGLDLSLYGLWMLRAAFEEEDGAPTELSRTAVRIAAMWICFAGEQLRKKSAHGETLAHNLGVSRGKYREREWRGFNEDRWQVWKDGLKAVQENFGSDEVIKAAVEVMERL</sequence>
<gene>
    <name evidence="1" type="ORF">N657DRAFT_644614</name>
</gene>
<dbReference type="RefSeq" id="XP_062648161.1">
    <property type="nucleotide sequence ID" value="XM_062792793.1"/>
</dbReference>
<dbReference type="PANTHER" id="PTHR38797">
    <property type="entry name" value="NUCLEAR PORE COMPLEX PROTEIN NUP85-RELATED"/>
    <property type="match status" value="1"/>
</dbReference>
<proteinExistence type="predicted"/>
<dbReference type="Proteomes" id="UP001302602">
    <property type="component" value="Unassembled WGS sequence"/>
</dbReference>
<organism evidence="1 2">
    <name type="scientific">Parathielavia appendiculata</name>
    <dbReference type="NCBI Taxonomy" id="2587402"/>
    <lineage>
        <taxon>Eukaryota</taxon>
        <taxon>Fungi</taxon>
        <taxon>Dikarya</taxon>
        <taxon>Ascomycota</taxon>
        <taxon>Pezizomycotina</taxon>
        <taxon>Sordariomycetes</taxon>
        <taxon>Sordariomycetidae</taxon>
        <taxon>Sordariales</taxon>
        <taxon>Chaetomiaceae</taxon>
        <taxon>Parathielavia</taxon>
    </lineage>
</organism>
<evidence type="ECO:0000313" key="2">
    <source>
        <dbReference type="Proteomes" id="UP001302602"/>
    </source>
</evidence>
<dbReference type="AlphaFoldDB" id="A0AAN6U1T1"/>
<keyword evidence="2" id="KW-1185">Reference proteome</keyword>
<name>A0AAN6U1T1_9PEZI</name>
<dbReference type="EMBL" id="MU853227">
    <property type="protein sequence ID" value="KAK4124390.1"/>
    <property type="molecule type" value="Genomic_DNA"/>
</dbReference>
<accession>A0AAN6U1T1</accession>
<evidence type="ECO:0000313" key="1">
    <source>
        <dbReference type="EMBL" id="KAK4124390.1"/>
    </source>
</evidence>
<dbReference type="InterPro" id="IPR053204">
    <property type="entry name" value="Oxopyrrolidines_Biosynth-assoc"/>
</dbReference>
<reference evidence="1" key="1">
    <citation type="journal article" date="2023" name="Mol. Phylogenet. Evol.">
        <title>Genome-scale phylogeny and comparative genomics of the fungal order Sordariales.</title>
        <authorList>
            <person name="Hensen N."/>
            <person name="Bonometti L."/>
            <person name="Westerberg I."/>
            <person name="Brannstrom I.O."/>
            <person name="Guillou S."/>
            <person name="Cros-Aarteil S."/>
            <person name="Calhoun S."/>
            <person name="Haridas S."/>
            <person name="Kuo A."/>
            <person name="Mondo S."/>
            <person name="Pangilinan J."/>
            <person name="Riley R."/>
            <person name="LaButti K."/>
            <person name="Andreopoulos B."/>
            <person name="Lipzen A."/>
            <person name="Chen C."/>
            <person name="Yan M."/>
            <person name="Daum C."/>
            <person name="Ng V."/>
            <person name="Clum A."/>
            <person name="Steindorff A."/>
            <person name="Ohm R.A."/>
            <person name="Martin F."/>
            <person name="Silar P."/>
            <person name="Natvig D.O."/>
            <person name="Lalanne C."/>
            <person name="Gautier V."/>
            <person name="Ament-Velasquez S.L."/>
            <person name="Kruys A."/>
            <person name="Hutchinson M.I."/>
            <person name="Powell A.J."/>
            <person name="Barry K."/>
            <person name="Miller A.N."/>
            <person name="Grigoriev I.V."/>
            <person name="Debuchy R."/>
            <person name="Gladieux P."/>
            <person name="Hiltunen Thoren M."/>
            <person name="Johannesson H."/>
        </authorList>
    </citation>
    <scope>NUCLEOTIDE SEQUENCE</scope>
    <source>
        <strain evidence="1">CBS 731.68</strain>
    </source>
</reference>
<dbReference type="PANTHER" id="PTHR38797:SF6">
    <property type="match status" value="1"/>
</dbReference>
<dbReference type="GeneID" id="87829562"/>
<reference evidence="1" key="2">
    <citation type="submission" date="2023-05" db="EMBL/GenBank/DDBJ databases">
        <authorList>
            <consortium name="Lawrence Berkeley National Laboratory"/>
            <person name="Steindorff A."/>
            <person name="Hensen N."/>
            <person name="Bonometti L."/>
            <person name="Westerberg I."/>
            <person name="Brannstrom I.O."/>
            <person name="Guillou S."/>
            <person name="Cros-Aarteil S."/>
            <person name="Calhoun S."/>
            <person name="Haridas S."/>
            <person name="Kuo A."/>
            <person name="Mondo S."/>
            <person name="Pangilinan J."/>
            <person name="Riley R."/>
            <person name="Labutti K."/>
            <person name="Andreopoulos B."/>
            <person name="Lipzen A."/>
            <person name="Chen C."/>
            <person name="Yanf M."/>
            <person name="Daum C."/>
            <person name="Ng V."/>
            <person name="Clum A."/>
            <person name="Ohm R."/>
            <person name="Martin F."/>
            <person name="Silar P."/>
            <person name="Natvig D."/>
            <person name="Lalanne C."/>
            <person name="Gautier V."/>
            <person name="Ament-Velasquez S.L."/>
            <person name="Kruys A."/>
            <person name="Hutchinson M.I."/>
            <person name="Powell A.J."/>
            <person name="Barry K."/>
            <person name="Miller A.N."/>
            <person name="Grigoriev I.V."/>
            <person name="Debuchy R."/>
            <person name="Gladieux P."/>
            <person name="Thoren M.H."/>
            <person name="Johannesson H."/>
        </authorList>
    </citation>
    <scope>NUCLEOTIDE SEQUENCE</scope>
    <source>
        <strain evidence="1">CBS 731.68</strain>
    </source>
</reference>
<dbReference type="InterPro" id="IPR022085">
    <property type="entry name" value="OpdG"/>
</dbReference>